<dbReference type="PATRIC" id="fig|616990.3.peg.1868"/>
<sequence length="78" mass="8927">MAQATSVRFDDETSKLLTVYAQAHGISKSDYIKQVVSQSLEDWLDIQAADEAYQSWKADKFETKSWQETLTELGLDHE</sequence>
<dbReference type="GO" id="GO:0006355">
    <property type="term" value="P:regulation of DNA-templated transcription"/>
    <property type="evidence" value="ECO:0007669"/>
    <property type="project" value="InterPro"/>
</dbReference>
<reference evidence="1 2" key="1">
    <citation type="journal article" date="2015" name="Genome Announc.">
        <title>Expanding the biotechnology potential of lactobacilli through comparative genomics of 213 strains and associated genera.</title>
        <authorList>
            <person name="Sun Z."/>
            <person name="Harris H.M."/>
            <person name="McCann A."/>
            <person name="Guo C."/>
            <person name="Argimon S."/>
            <person name="Zhang W."/>
            <person name="Yang X."/>
            <person name="Jeffery I.B."/>
            <person name="Cooney J.C."/>
            <person name="Kagawa T.F."/>
            <person name="Liu W."/>
            <person name="Song Y."/>
            <person name="Salvetti E."/>
            <person name="Wrobel A."/>
            <person name="Rasinkangas P."/>
            <person name="Parkhill J."/>
            <person name="Rea M.C."/>
            <person name="O'Sullivan O."/>
            <person name="Ritari J."/>
            <person name="Douillard F.P."/>
            <person name="Paul Ross R."/>
            <person name="Yang R."/>
            <person name="Briner A.E."/>
            <person name="Felis G.E."/>
            <person name="de Vos W.M."/>
            <person name="Barrangou R."/>
            <person name="Klaenhammer T.R."/>
            <person name="Caufield P.W."/>
            <person name="Cui Y."/>
            <person name="Zhang H."/>
            <person name="O'Toole P.W."/>
        </authorList>
    </citation>
    <scope>NUCLEOTIDE SEQUENCE [LARGE SCALE GENOMIC DNA]</scope>
    <source>
        <strain evidence="1 2">DSM 22467</strain>
    </source>
</reference>
<proteinExistence type="predicted"/>
<dbReference type="AlphaFoldDB" id="A0A0R2LVB4"/>
<organism evidence="1 2">
    <name type="scientific">Levilactobacillus paucivorans</name>
    <dbReference type="NCBI Taxonomy" id="616990"/>
    <lineage>
        <taxon>Bacteria</taxon>
        <taxon>Bacillati</taxon>
        <taxon>Bacillota</taxon>
        <taxon>Bacilli</taxon>
        <taxon>Lactobacillales</taxon>
        <taxon>Lactobacillaceae</taxon>
        <taxon>Levilactobacillus</taxon>
    </lineage>
</organism>
<protein>
    <recommendedName>
        <fullName evidence="3">CopG family transcriptional regulator</fullName>
    </recommendedName>
</protein>
<dbReference type="NCBIfam" id="NF046040">
    <property type="entry name" value="RelB_antitoxin"/>
    <property type="match status" value="1"/>
</dbReference>
<evidence type="ECO:0000313" key="1">
    <source>
        <dbReference type="EMBL" id="KRO05496.1"/>
    </source>
</evidence>
<comment type="caution">
    <text evidence="1">The sequence shown here is derived from an EMBL/GenBank/DDBJ whole genome shotgun (WGS) entry which is preliminary data.</text>
</comment>
<dbReference type="OrthoDB" id="2223628at2"/>
<dbReference type="SUPFAM" id="SSF47598">
    <property type="entry name" value="Ribbon-helix-helix"/>
    <property type="match status" value="1"/>
</dbReference>
<name>A0A0R2LVB4_9LACO</name>
<gene>
    <name evidence="1" type="ORF">IV54_GL001760</name>
</gene>
<dbReference type="EMBL" id="JQCA01000004">
    <property type="protein sequence ID" value="KRO05496.1"/>
    <property type="molecule type" value="Genomic_DNA"/>
</dbReference>
<keyword evidence="2" id="KW-1185">Reference proteome</keyword>
<dbReference type="RefSeq" id="WP_057877423.1">
    <property type="nucleotide sequence ID" value="NZ_JQCA01000004.1"/>
</dbReference>
<dbReference type="InterPro" id="IPR010985">
    <property type="entry name" value="Ribbon_hlx_hlx"/>
</dbReference>
<accession>A0A0R2LVB4</accession>
<evidence type="ECO:0008006" key="3">
    <source>
        <dbReference type="Google" id="ProtNLM"/>
    </source>
</evidence>
<evidence type="ECO:0000313" key="2">
    <source>
        <dbReference type="Proteomes" id="UP000051906"/>
    </source>
</evidence>
<dbReference type="InterPro" id="IPR046257">
    <property type="entry name" value="DUF6290"/>
</dbReference>
<dbReference type="Proteomes" id="UP000051906">
    <property type="component" value="Unassembled WGS sequence"/>
</dbReference>
<dbReference type="Pfam" id="PF19807">
    <property type="entry name" value="DUF6290"/>
    <property type="match status" value="1"/>
</dbReference>